<dbReference type="Gene3D" id="3.40.50.2300">
    <property type="match status" value="2"/>
</dbReference>
<dbReference type="SUPFAM" id="SSF46689">
    <property type="entry name" value="Homeodomain-like"/>
    <property type="match status" value="2"/>
</dbReference>
<sequence length="335" mass="37423">MGRRIHRGVNGIITRDYPGVMARGKRRIPVVYASYLHAEAQNAHTIVTDDRAIGDLAASHLLERGFRHFGYVGYDEMFWSQRRRESFAAKLHAAGHQCHFWVQNRAPQAHQWPGERKSLAAWLARQPKPLGVMACNDDRARNVVDACQIVGLNVPEEVAVVGVDNDEFVCNLSNPALSSVALNVEEAGYGAAERLDRLMNGLHVEAGSIMVVPTAVVARRSTEAMAIEDPIVAEAVAFIRGNGNKPLQIADVLRHVTISRRALHDRFRRIMGCTVHQYIKRVRVGEIERLLVNTDYTMAEIARTLGFTSPDHIASYFRSVRGVNPFALRRQHLAP</sequence>
<evidence type="ECO:0000256" key="2">
    <source>
        <dbReference type="ARBA" id="ARBA00023125"/>
    </source>
</evidence>
<comment type="caution">
    <text evidence="5">The sequence shown here is derived from an EMBL/GenBank/DDBJ whole genome shotgun (WGS) entry which is preliminary data.</text>
</comment>
<keyword evidence="6" id="KW-1185">Reference proteome</keyword>
<dbReference type="InterPro" id="IPR018060">
    <property type="entry name" value="HTH_AraC"/>
</dbReference>
<dbReference type="GO" id="GO:0003700">
    <property type="term" value="F:DNA-binding transcription factor activity"/>
    <property type="evidence" value="ECO:0007669"/>
    <property type="project" value="InterPro"/>
</dbReference>
<reference evidence="5" key="1">
    <citation type="submission" date="2023-05" db="EMBL/GenBank/DDBJ databases">
        <title>Anaerotaeda fermentans gen. nov., sp. nov., a novel anaerobic planctomycete of the new family within the order Sedimentisphaerales isolated from Taman Peninsula, Russia.</title>
        <authorList>
            <person name="Khomyakova M.A."/>
            <person name="Merkel A.Y."/>
            <person name="Slobodkin A.I."/>
        </authorList>
    </citation>
    <scope>NUCLEOTIDE SEQUENCE</scope>
    <source>
        <strain evidence="5">M17dextr</strain>
    </source>
</reference>
<keyword evidence="2 5" id="KW-0238">DNA-binding</keyword>
<dbReference type="RefSeq" id="WP_349246730.1">
    <property type="nucleotide sequence ID" value="NZ_JASCXX010000033.1"/>
</dbReference>
<dbReference type="PANTHER" id="PTHR30146">
    <property type="entry name" value="LACI-RELATED TRANSCRIPTIONAL REPRESSOR"/>
    <property type="match status" value="1"/>
</dbReference>
<evidence type="ECO:0000313" key="6">
    <source>
        <dbReference type="Proteomes" id="UP001431776"/>
    </source>
</evidence>
<dbReference type="PROSITE" id="PS01124">
    <property type="entry name" value="HTH_ARAC_FAMILY_2"/>
    <property type="match status" value="1"/>
</dbReference>
<dbReference type="Proteomes" id="UP001431776">
    <property type="component" value="Unassembled WGS sequence"/>
</dbReference>
<evidence type="ECO:0000256" key="1">
    <source>
        <dbReference type="ARBA" id="ARBA00023015"/>
    </source>
</evidence>
<evidence type="ECO:0000259" key="4">
    <source>
        <dbReference type="PROSITE" id="PS01124"/>
    </source>
</evidence>
<evidence type="ECO:0000256" key="3">
    <source>
        <dbReference type="ARBA" id="ARBA00023163"/>
    </source>
</evidence>
<proteinExistence type="predicted"/>
<protein>
    <submittedName>
        <fullName evidence="5">DNA-binding transcriptional regulator</fullName>
    </submittedName>
</protein>
<dbReference type="GO" id="GO:0000976">
    <property type="term" value="F:transcription cis-regulatory region binding"/>
    <property type="evidence" value="ECO:0007669"/>
    <property type="project" value="TreeGrafter"/>
</dbReference>
<dbReference type="EMBL" id="JASCXX010000033">
    <property type="protein sequence ID" value="MDI6451323.1"/>
    <property type="molecule type" value="Genomic_DNA"/>
</dbReference>
<dbReference type="InterPro" id="IPR009057">
    <property type="entry name" value="Homeodomain-like_sf"/>
</dbReference>
<evidence type="ECO:0000313" key="5">
    <source>
        <dbReference type="EMBL" id="MDI6451323.1"/>
    </source>
</evidence>
<gene>
    <name evidence="5" type="ORF">QJ522_19840</name>
</gene>
<dbReference type="SUPFAM" id="SSF53822">
    <property type="entry name" value="Periplasmic binding protein-like I"/>
    <property type="match status" value="1"/>
</dbReference>
<organism evidence="5 6">
    <name type="scientific">Anaerobaca lacustris</name>
    <dbReference type="NCBI Taxonomy" id="3044600"/>
    <lineage>
        <taxon>Bacteria</taxon>
        <taxon>Pseudomonadati</taxon>
        <taxon>Planctomycetota</taxon>
        <taxon>Phycisphaerae</taxon>
        <taxon>Sedimentisphaerales</taxon>
        <taxon>Anaerobacaceae</taxon>
        <taxon>Anaerobaca</taxon>
    </lineage>
</organism>
<accession>A0AAW6U5T4</accession>
<keyword evidence="1" id="KW-0805">Transcription regulation</keyword>
<dbReference type="InterPro" id="IPR046335">
    <property type="entry name" value="LacI/GalR-like_sensor"/>
</dbReference>
<keyword evidence="3" id="KW-0804">Transcription</keyword>
<name>A0AAW6U5T4_9BACT</name>
<dbReference type="CDD" id="cd01543">
    <property type="entry name" value="PBP1_XylR"/>
    <property type="match status" value="1"/>
</dbReference>
<dbReference type="Gene3D" id="1.10.10.60">
    <property type="entry name" value="Homeodomain-like"/>
    <property type="match status" value="1"/>
</dbReference>
<feature type="domain" description="HTH araC/xylS-type" evidence="4">
    <location>
        <begin position="233"/>
        <end position="331"/>
    </location>
</feature>
<dbReference type="Pfam" id="PF12833">
    <property type="entry name" value="HTH_18"/>
    <property type="match status" value="1"/>
</dbReference>
<dbReference type="Pfam" id="PF13377">
    <property type="entry name" value="Peripla_BP_3"/>
    <property type="match status" value="1"/>
</dbReference>
<dbReference type="PANTHER" id="PTHR30146:SF24">
    <property type="entry name" value="XYLOSE OPERON REGULATORY PROTEIN"/>
    <property type="match status" value="1"/>
</dbReference>
<dbReference type="InterPro" id="IPR028082">
    <property type="entry name" value="Peripla_BP_I"/>
</dbReference>
<dbReference type="SMART" id="SM00342">
    <property type="entry name" value="HTH_ARAC"/>
    <property type="match status" value="1"/>
</dbReference>
<dbReference type="AlphaFoldDB" id="A0AAW6U5T4"/>